<comment type="caution">
    <text evidence="2">The sequence shown here is derived from an EMBL/GenBank/DDBJ whole genome shotgun (WGS) entry which is preliminary data.</text>
</comment>
<dbReference type="AlphaFoldDB" id="A0A0W0GDZ2"/>
<feature type="compositionally biased region" description="Low complexity" evidence="1">
    <location>
        <begin position="118"/>
        <end position="137"/>
    </location>
</feature>
<evidence type="ECO:0000256" key="1">
    <source>
        <dbReference type="SAM" id="MobiDB-lite"/>
    </source>
</evidence>
<feature type="region of interest" description="Disordered" evidence="1">
    <location>
        <begin position="105"/>
        <end position="194"/>
    </location>
</feature>
<organism evidence="2 3">
    <name type="scientific">Moniliophthora roreri</name>
    <name type="common">Frosty pod rot fungus</name>
    <name type="synonym">Monilia roreri</name>
    <dbReference type="NCBI Taxonomy" id="221103"/>
    <lineage>
        <taxon>Eukaryota</taxon>
        <taxon>Fungi</taxon>
        <taxon>Dikarya</taxon>
        <taxon>Basidiomycota</taxon>
        <taxon>Agaricomycotina</taxon>
        <taxon>Agaricomycetes</taxon>
        <taxon>Agaricomycetidae</taxon>
        <taxon>Agaricales</taxon>
        <taxon>Marasmiineae</taxon>
        <taxon>Marasmiaceae</taxon>
        <taxon>Moniliophthora</taxon>
    </lineage>
</organism>
<evidence type="ECO:0000313" key="3">
    <source>
        <dbReference type="Proteomes" id="UP000054988"/>
    </source>
</evidence>
<name>A0A0W0GDZ2_MONRR</name>
<evidence type="ECO:0000313" key="2">
    <source>
        <dbReference type="EMBL" id="KTB46749.1"/>
    </source>
</evidence>
<reference evidence="2 3" key="1">
    <citation type="submission" date="2015-12" db="EMBL/GenBank/DDBJ databases">
        <title>Draft genome sequence of Moniliophthora roreri, the causal agent of frosty pod rot of cacao.</title>
        <authorList>
            <person name="Aime M.C."/>
            <person name="Diaz-Valderrama J.R."/>
            <person name="Kijpornyongpan T."/>
            <person name="Phillips-Mora W."/>
        </authorList>
    </citation>
    <scope>NUCLEOTIDE SEQUENCE [LARGE SCALE GENOMIC DNA]</scope>
    <source>
        <strain evidence="2 3">MCA 2952</strain>
    </source>
</reference>
<protein>
    <submittedName>
        <fullName evidence="2">Uncharacterized protein</fullName>
    </submittedName>
</protein>
<feature type="region of interest" description="Disordered" evidence="1">
    <location>
        <begin position="221"/>
        <end position="244"/>
    </location>
</feature>
<feature type="compositionally biased region" description="Low complexity" evidence="1">
    <location>
        <begin position="75"/>
        <end position="92"/>
    </location>
</feature>
<feature type="compositionally biased region" description="Acidic residues" evidence="1">
    <location>
        <begin position="178"/>
        <end position="188"/>
    </location>
</feature>
<dbReference type="Proteomes" id="UP000054988">
    <property type="component" value="Unassembled WGS sequence"/>
</dbReference>
<feature type="compositionally biased region" description="Polar residues" evidence="1">
    <location>
        <begin position="59"/>
        <end position="72"/>
    </location>
</feature>
<proteinExistence type="predicted"/>
<gene>
    <name evidence="2" type="ORF">WG66_680</name>
</gene>
<feature type="compositionally biased region" description="Polar residues" evidence="1">
    <location>
        <begin position="105"/>
        <end position="117"/>
    </location>
</feature>
<feature type="region of interest" description="Disordered" evidence="1">
    <location>
        <begin position="20"/>
        <end position="45"/>
    </location>
</feature>
<accession>A0A0W0GDZ2</accession>
<dbReference type="EMBL" id="LATX01000267">
    <property type="protein sequence ID" value="KTB46749.1"/>
    <property type="molecule type" value="Genomic_DNA"/>
</dbReference>
<dbReference type="eggNOG" id="ENOG502RBT1">
    <property type="taxonomic scope" value="Eukaryota"/>
</dbReference>
<feature type="region of interest" description="Disordered" evidence="1">
    <location>
        <begin position="59"/>
        <end position="92"/>
    </location>
</feature>
<sequence>MASIQSFSSSYIHHPWFSTRSMKRRHSQSSSPEAESPEPSKRLKVTHLERGFSYLSLNNVVPPSDILQNPQGDVSHLPSASSSSSQWSEPPLISATIQEMDIEPYTSSQPHPYTLTQPTSIEEPSSPTSPAEPIIPEIKMKGSSWYEPEPDREPSASSSSLCHDLPTRRTGIVVTDLDSSDDDEDSLYDPEGPFTISPALLQRIRERDLLKASVPPDAGQTQALTLYRPPLIPLPPEEEEEKVAEEAISDIAVDDDKMDVEPL</sequence>